<organism evidence="1 2">
    <name type="scientific">Artomyces pyxidatus</name>
    <dbReference type="NCBI Taxonomy" id="48021"/>
    <lineage>
        <taxon>Eukaryota</taxon>
        <taxon>Fungi</taxon>
        <taxon>Dikarya</taxon>
        <taxon>Basidiomycota</taxon>
        <taxon>Agaricomycotina</taxon>
        <taxon>Agaricomycetes</taxon>
        <taxon>Russulales</taxon>
        <taxon>Auriscalpiaceae</taxon>
        <taxon>Artomyces</taxon>
    </lineage>
</organism>
<proteinExistence type="predicted"/>
<dbReference type="EMBL" id="MU277197">
    <property type="protein sequence ID" value="KAI0064873.1"/>
    <property type="molecule type" value="Genomic_DNA"/>
</dbReference>
<reference evidence="1" key="2">
    <citation type="journal article" date="2022" name="New Phytol.">
        <title>Evolutionary transition to the ectomycorrhizal habit in the genomes of a hyperdiverse lineage of mushroom-forming fungi.</title>
        <authorList>
            <person name="Looney B."/>
            <person name="Miyauchi S."/>
            <person name="Morin E."/>
            <person name="Drula E."/>
            <person name="Courty P.E."/>
            <person name="Kohler A."/>
            <person name="Kuo A."/>
            <person name="LaButti K."/>
            <person name="Pangilinan J."/>
            <person name="Lipzen A."/>
            <person name="Riley R."/>
            <person name="Andreopoulos W."/>
            <person name="He G."/>
            <person name="Johnson J."/>
            <person name="Nolan M."/>
            <person name="Tritt A."/>
            <person name="Barry K.W."/>
            <person name="Grigoriev I.V."/>
            <person name="Nagy L.G."/>
            <person name="Hibbett D."/>
            <person name="Henrissat B."/>
            <person name="Matheny P.B."/>
            <person name="Labbe J."/>
            <person name="Martin F.M."/>
        </authorList>
    </citation>
    <scope>NUCLEOTIDE SEQUENCE</scope>
    <source>
        <strain evidence="1">HHB10654</strain>
    </source>
</reference>
<comment type="caution">
    <text evidence="1">The sequence shown here is derived from an EMBL/GenBank/DDBJ whole genome shotgun (WGS) entry which is preliminary data.</text>
</comment>
<evidence type="ECO:0000313" key="2">
    <source>
        <dbReference type="Proteomes" id="UP000814140"/>
    </source>
</evidence>
<sequence>MSQPLHSATDSSSSKGSNHHDEKAAAVILEEASPNDSEIDLLSYHEQRAGRLVVDPEEARIEFGDKVASRLKLTRDGTKVLWPQPTEDPEDPQNWSSRRKTLQLIIITLAAIVPDFDSGIGIAAIFALAKQYNTTPGVINNLTSNWSIFLLGWGSLFAVILMRRFGRLPVLFWSQLLALGFLVGATFAPNLKTFTAMRCLTAFFGTCPQVTGLYIVTDMYPFHLRARKLNIWTMGFIISPFLSPFLFGFLVARANWRWSYGIGSIYGAIVLGLIVFFGEETMYDRTLHPIPKRQSSGLRYRVETLIGVTGTRMAKYRSSWATACFAPISIVWRPHLLSILFFEGLLFGFTIGINTTNAVFLGSLPPVGFNFTEFAVAGAYGTPIVAVLIGELIGHFVNDKIMNVSIRRNHGVFEAESRLWACYVAIPLYICGFVVLGAFFEKHLSVAALVMGWGLTEVATMVNTVAVYAYCNDAFPKHQGEISALINLARTLGGFSVAYFQVPWASKNGALQTFGVEAAIVTGLFLLIVPTLQLKGGALRVSGIRFSRFFSSIDASLRTASPSIELTSHDMENDFSTLLYLYIGFIAGLLTLSVVLVCCLHRMQRDGKPIGYILNKWIYES</sequence>
<keyword evidence="2" id="KW-1185">Reference proteome</keyword>
<name>A0ACB8T7W2_9AGAM</name>
<evidence type="ECO:0000313" key="1">
    <source>
        <dbReference type="EMBL" id="KAI0064873.1"/>
    </source>
</evidence>
<protein>
    <submittedName>
        <fullName evidence="1">MFS general substrate transporter</fullName>
    </submittedName>
</protein>
<accession>A0ACB8T7W2</accession>
<dbReference type="Proteomes" id="UP000814140">
    <property type="component" value="Unassembled WGS sequence"/>
</dbReference>
<gene>
    <name evidence="1" type="ORF">BV25DRAFT_1929332</name>
</gene>
<reference evidence="1" key="1">
    <citation type="submission" date="2021-03" db="EMBL/GenBank/DDBJ databases">
        <authorList>
            <consortium name="DOE Joint Genome Institute"/>
            <person name="Ahrendt S."/>
            <person name="Looney B.P."/>
            <person name="Miyauchi S."/>
            <person name="Morin E."/>
            <person name="Drula E."/>
            <person name="Courty P.E."/>
            <person name="Chicoki N."/>
            <person name="Fauchery L."/>
            <person name="Kohler A."/>
            <person name="Kuo A."/>
            <person name="Labutti K."/>
            <person name="Pangilinan J."/>
            <person name="Lipzen A."/>
            <person name="Riley R."/>
            <person name="Andreopoulos W."/>
            <person name="He G."/>
            <person name="Johnson J."/>
            <person name="Barry K.W."/>
            <person name="Grigoriev I.V."/>
            <person name="Nagy L."/>
            <person name="Hibbett D."/>
            <person name="Henrissat B."/>
            <person name="Matheny P.B."/>
            <person name="Labbe J."/>
            <person name="Martin F."/>
        </authorList>
    </citation>
    <scope>NUCLEOTIDE SEQUENCE</scope>
    <source>
        <strain evidence="1">HHB10654</strain>
    </source>
</reference>